<accession>A0A165ZAF5</accession>
<feature type="region of interest" description="Disordered" evidence="2">
    <location>
        <begin position="332"/>
        <end position="386"/>
    </location>
</feature>
<evidence type="ECO:0000313" key="4">
    <source>
        <dbReference type="EMBL" id="KZT34109.1"/>
    </source>
</evidence>
<dbReference type="STRING" id="1314776.A0A165ZAF5"/>
<feature type="region of interest" description="Disordered" evidence="2">
    <location>
        <begin position="1"/>
        <end position="117"/>
    </location>
</feature>
<proteinExistence type="predicted"/>
<dbReference type="EMBL" id="KV428200">
    <property type="protein sequence ID" value="KZT34109.1"/>
    <property type="molecule type" value="Genomic_DNA"/>
</dbReference>
<dbReference type="AlphaFoldDB" id="A0A165ZAF5"/>
<dbReference type="SMART" id="SM00184">
    <property type="entry name" value="RING"/>
    <property type="match status" value="1"/>
</dbReference>
<evidence type="ECO:0000259" key="3">
    <source>
        <dbReference type="PROSITE" id="PS50089"/>
    </source>
</evidence>
<dbReference type="SUPFAM" id="SSF57850">
    <property type="entry name" value="RING/U-box"/>
    <property type="match status" value="1"/>
</dbReference>
<organism evidence="4 5">
    <name type="scientific">Sistotremastrum suecicum HHB10207 ss-3</name>
    <dbReference type="NCBI Taxonomy" id="1314776"/>
    <lineage>
        <taxon>Eukaryota</taxon>
        <taxon>Fungi</taxon>
        <taxon>Dikarya</taxon>
        <taxon>Basidiomycota</taxon>
        <taxon>Agaricomycotina</taxon>
        <taxon>Agaricomycetes</taxon>
        <taxon>Sistotremastrales</taxon>
        <taxon>Sistotremastraceae</taxon>
        <taxon>Sistotremastrum</taxon>
    </lineage>
</organism>
<dbReference type="OrthoDB" id="6105938at2759"/>
<reference evidence="4 5" key="1">
    <citation type="journal article" date="2016" name="Mol. Biol. Evol.">
        <title>Comparative Genomics of Early-Diverging Mushroom-Forming Fungi Provides Insights into the Origins of Lignocellulose Decay Capabilities.</title>
        <authorList>
            <person name="Nagy L.G."/>
            <person name="Riley R."/>
            <person name="Tritt A."/>
            <person name="Adam C."/>
            <person name="Daum C."/>
            <person name="Floudas D."/>
            <person name="Sun H."/>
            <person name="Yadav J.S."/>
            <person name="Pangilinan J."/>
            <person name="Larsson K.H."/>
            <person name="Matsuura K."/>
            <person name="Barry K."/>
            <person name="Labutti K."/>
            <person name="Kuo R."/>
            <person name="Ohm R.A."/>
            <person name="Bhattacharya S.S."/>
            <person name="Shirouzu T."/>
            <person name="Yoshinaga Y."/>
            <person name="Martin F.M."/>
            <person name="Grigoriev I.V."/>
            <person name="Hibbett D.S."/>
        </authorList>
    </citation>
    <scope>NUCLEOTIDE SEQUENCE [LARGE SCALE GENOMIC DNA]</scope>
    <source>
        <strain evidence="4 5">HHB10207 ss-3</strain>
    </source>
</reference>
<feature type="compositionally biased region" description="Pro residues" evidence="2">
    <location>
        <begin position="1"/>
        <end position="16"/>
    </location>
</feature>
<evidence type="ECO:0000256" key="2">
    <source>
        <dbReference type="SAM" id="MobiDB-lite"/>
    </source>
</evidence>
<feature type="compositionally biased region" description="Basic residues" evidence="2">
    <location>
        <begin position="23"/>
        <end position="32"/>
    </location>
</feature>
<keyword evidence="1" id="KW-0863">Zinc-finger</keyword>
<dbReference type="GO" id="GO:0008270">
    <property type="term" value="F:zinc ion binding"/>
    <property type="evidence" value="ECO:0007669"/>
    <property type="project" value="UniProtKB-KW"/>
</dbReference>
<keyword evidence="1" id="KW-0479">Metal-binding</keyword>
<feature type="compositionally biased region" description="Acidic residues" evidence="2">
    <location>
        <begin position="333"/>
        <end position="349"/>
    </location>
</feature>
<dbReference type="Pfam" id="PF13923">
    <property type="entry name" value="zf-C3HC4_2"/>
    <property type="match status" value="1"/>
</dbReference>
<dbReference type="PROSITE" id="PS50089">
    <property type="entry name" value="ZF_RING_2"/>
    <property type="match status" value="1"/>
</dbReference>
<keyword evidence="1" id="KW-0862">Zinc</keyword>
<protein>
    <recommendedName>
        <fullName evidence="3">RING-type domain-containing protein</fullName>
    </recommendedName>
</protein>
<dbReference type="Gene3D" id="3.30.40.10">
    <property type="entry name" value="Zinc/RING finger domain, C3HC4 (zinc finger)"/>
    <property type="match status" value="1"/>
</dbReference>
<evidence type="ECO:0000256" key="1">
    <source>
        <dbReference type="PROSITE-ProRule" id="PRU00175"/>
    </source>
</evidence>
<keyword evidence="5" id="KW-1185">Reference proteome</keyword>
<feature type="domain" description="RING-type" evidence="3">
    <location>
        <begin position="154"/>
        <end position="210"/>
    </location>
</feature>
<dbReference type="Proteomes" id="UP000076798">
    <property type="component" value="Unassembled WGS sequence"/>
</dbReference>
<gene>
    <name evidence="4" type="ORF">SISSUDRAFT_1122483</name>
</gene>
<sequence length="386" mass="42629">MRPPSSTSPPRMPIPQPGSSYWKARRRRFRRRSLLDKETQRGSEGGDETAAAFAVTGKKRKAWATSESSSASPEHLRPAKKSSRRVVSDEESDQEDLDLNHQTSLPRGGTITGLDLFPETETPMDVSSVESTDNVKVLERHTRLLSTLSSVLSCDICLDMLEDPYTLYPCGHVACCQCLISWFKTPGQGHDHRVHDAPLTMQSKICPKCRCQIFSAPVRAFALQAVVRSLREFDSRASLESLPKEAKEPWLDVFPPIHNRSVQVIIDDEDGGISRCPYCLHELLGNECTGCGHMFEGEEVHLSDSELEDEHGMGSDAIHSNMMGAENIGITDLSDESGYESSFIDDTEEREPGIGDYGAQHTIDLTSDGSEEPDGVSDIVSEDGFL</sequence>
<dbReference type="InterPro" id="IPR013083">
    <property type="entry name" value="Znf_RING/FYVE/PHD"/>
</dbReference>
<evidence type="ECO:0000313" key="5">
    <source>
        <dbReference type="Proteomes" id="UP000076798"/>
    </source>
</evidence>
<name>A0A165ZAF5_9AGAM</name>
<dbReference type="InterPro" id="IPR001841">
    <property type="entry name" value="Znf_RING"/>
</dbReference>